<dbReference type="PANTHER" id="PTHR43184:SF12">
    <property type="entry name" value="SUGAR PHOSPHATE EXCHANGER 3"/>
    <property type="match status" value="1"/>
</dbReference>
<dbReference type="Pfam" id="PF07690">
    <property type="entry name" value="MFS_1"/>
    <property type="match status" value="1"/>
</dbReference>
<dbReference type="OrthoDB" id="3639251at2759"/>
<feature type="transmembrane region" description="Helical" evidence="10">
    <location>
        <begin position="394"/>
        <end position="411"/>
    </location>
</feature>
<evidence type="ECO:0000256" key="1">
    <source>
        <dbReference type="ARBA" id="ARBA00004141"/>
    </source>
</evidence>
<dbReference type="Gene3D" id="1.20.1250.20">
    <property type="entry name" value="MFS general substrate transporter like domains"/>
    <property type="match status" value="2"/>
</dbReference>
<evidence type="ECO:0000256" key="8">
    <source>
        <dbReference type="ARBA" id="ARBA00041091"/>
    </source>
</evidence>
<keyword evidence="5 10" id="KW-0812">Transmembrane</keyword>
<dbReference type="InterPro" id="IPR020846">
    <property type="entry name" value="MFS_dom"/>
</dbReference>
<dbReference type="STRING" id="1965070.A0A3S3S8P7"/>
<accession>A0A3S3S8P7</accession>
<name>A0A3S3S8P7_9ACAR</name>
<comment type="similarity">
    <text evidence="2">Belongs to the major facilitator superfamily. Organophosphate:Pi antiporter (OPA) (TC 2.A.1.4) family.</text>
</comment>
<keyword evidence="13" id="KW-1185">Reference proteome</keyword>
<feature type="transmembrane region" description="Helical" evidence="10">
    <location>
        <begin position="187"/>
        <end position="211"/>
    </location>
</feature>
<feature type="transmembrane region" description="Helical" evidence="10">
    <location>
        <begin position="418"/>
        <end position="435"/>
    </location>
</feature>
<evidence type="ECO:0000256" key="3">
    <source>
        <dbReference type="ARBA" id="ARBA00022448"/>
    </source>
</evidence>
<evidence type="ECO:0000256" key="9">
    <source>
        <dbReference type="ARBA" id="ARBA00042039"/>
    </source>
</evidence>
<dbReference type="InterPro" id="IPR000849">
    <property type="entry name" value="Sugar_P_transporter"/>
</dbReference>
<gene>
    <name evidence="12" type="ORF">B4U79_16032</name>
</gene>
<evidence type="ECO:0000256" key="2">
    <source>
        <dbReference type="ARBA" id="ARBA00009598"/>
    </source>
</evidence>
<feature type="transmembrane region" description="Helical" evidence="10">
    <location>
        <begin position="482"/>
        <end position="504"/>
    </location>
</feature>
<dbReference type="PIRSF" id="PIRSF002808">
    <property type="entry name" value="Hexose_phosphate_transp"/>
    <property type="match status" value="1"/>
</dbReference>
<feature type="transmembrane region" description="Helical" evidence="10">
    <location>
        <begin position="123"/>
        <end position="144"/>
    </location>
</feature>
<feature type="transmembrane region" description="Helical" evidence="10">
    <location>
        <begin position="28"/>
        <end position="47"/>
    </location>
</feature>
<reference evidence="12 13" key="1">
    <citation type="journal article" date="2018" name="Gigascience">
        <title>Genomes of trombidid mites reveal novel predicted allergens and laterally-transferred genes associated with secondary metabolism.</title>
        <authorList>
            <person name="Dong X."/>
            <person name="Chaisiri K."/>
            <person name="Xia D."/>
            <person name="Armstrong S.D."/>
            <person name="Fang Y."/>
            <person name="Donnelly M.J."/>
            <person name="Kadowaki T."/>
            <person name="McGarry J.W."/>
            <person name="Darby A.C."/>
            <person name="Makepeace B.L."/>
        </authorList>
    </citation>
    <scope>NUCLEOTIDE SEQUENCE [LARGE SCALE GENOMIC DNA]</scope>
    <source>
        <strain evidence="12">UoL-WK</strain>
    </source>
</reference>
<evidence type="ECO:0000256" key="6">
    <source>
        <dbReference type="ARBA" id="ARBA00022989"/>
    </source>
</evidence>
<evidence type="ECO:0000256" key="5">
    <source>
        <dbReference type="ARBA" id="ARBA00022692"/>
    </source>
</evidence>
<sequence length="546" mass="60209">MFYSKPIGVKLLEILIPKKCCRWLSKETLYKCSILALTFIAYCSYHLSRRPLSVVKTILNRNCSGLHPPSDLHITNETVKTWCDWDPFESNSVLGFMDSCFLFSYAIFMFGSGFVAERCHLRYFLALGMIGSGVFTYLFGVAYYYDIHNIYYFVIVQILCGMFQTTGWPAVVAAVGHWFGPHSSRGFIFGIWNSHTSAGNILGAYVAGAFVEYNWGLSFIVPGVIIAATGFLIFLFLVPYPEEVGLQSHDSDLASKVLDVSFSLFYQFCLSKENIASFLLKNRFCVSLKQETDNSSSFNGDSIDSGGNYRRRLNKIQEICNRDEEAPLIDEVSYESANKGAVSFLFALKIPGVIEFSLSLFFSKLVCYTFLYWLPKYIKVSTSLSAEDSAYLSIPFDLGGIVGSVLAGLVADKTGASGLTCIVMLLLSIPSLFVYQLYGTLSLGSNIFLLSVLGALVNGPYCLITTAVAADLGNLVTDSQAMATVTAIIDGTGSIGAAIGPLLAGFVSNSGNWNNVFYMVIFSTILSFVFLLRIGRNEMRKFRVVP</sequence>
<dbReference type="EMBL" id="NCKU01001994">
    <property type="protein sequence ID" value="RWS10713.1"/>
    <property type="molecule type" value="Genomic_DNA"/>
</dbReference>
<comment type="subcellular location">
    <subcellularLocation>
        <location evidence="1">Membrane</location>
        <topology evidence="1">Multi-pass membrane protein</topology>
    </subcellularLocation>
</comment>
<feature type="transmembrane region" description="Helical" evidence="10">
    <location>
        <begin position="94"/>
        <end position="116"/>
    </location>
</feature>
<dbReference type="GO" id="GO:0022857">
    <property type="term" value="F:transmembrane transporter activity"/>
    <property type="evidence" value="ECO:0007669"/>
    <property type="project" value="InterPro"/>
</dbReference>
<keyword evidence="3" id="KW-0813">Transport</keyword>
<feature type="domain" description="Major facilitator superfamily (MFS) profile" evidence="11">
    <location>
        <begin position="37"/>
        <end position="539"/>
    </location>
</feature>
<feature type="transmembrane region" description="Helical" evidence="10">
    <location>
        <begin position="150"/>
        <end position="175"/>
    </location>
</feature>
<evidence type="ECO:0000256" key="4">
    <source>
        <dbReference type="ARBA" id="ARBA00022597"/>
    </source>
</evidence>
<comment type="caution">
    <text evidence="12">The sequence shown here is derived from an EMBL/GenBank/DDBJ whole genome shotgun (WGS) entry which is preliminary data.</text>
</comment>
<keyword evidence="6 10" id="KW-1133">Transmembrane helix</keyword>
<dbReference type="InterPro" id="IPR036259">
    <property type="entry name" value="MFS_trans_sf"/>
</dbReference>
<evidence type="ECO:0000256" key="10">
    <source>
        <dbReference type="SAM" id="Phobius"/>
    </source>
</evidence>
<organism evidence="12 13">
    <name type="scientific">Dinothrombium tinctorium</name>
    <dbReference type="NCBI Taxonomy" id="1965070"/>
    <lineage>
        <taxon>Eukaryota</taxon>
        <taxon>Metazoa</taxon>
        <taxon>Ecdysozoa</taxon>
        <taxon>Arthropoda</taxon>
        <taxon>Chelicerata</taxon>
        <taxon>Arachnida</taxon>
        <taxon>Acari</taxon>
        <taxon>Acariformes</taxon>
        <taxon>Trombidiformes</taxon>
        <taxon>Prostigmata</taxon>
        <taxon>Anystina</taxon>
        <taxon>Parasitengona</taxon>
        <taxon>Trombidioidea</taxon>
        <taxon>Trombidiidae</taxon>
        <taxon>Dinothrombium</taxon>
    </lineage>
</organism>
<dbReference type="Proteomes" id="UP000285301">
    <property type="component" value="Unassembled WGS sequence"/>
</dbReference>
<keyword evidence="7 10" id="KW-0472">Membrane</keyword>
<dbReference type="SUPFAM" id="SSF103473">
    <property type="entry name" value="MFS general substrate transporter"/>
    <property type="match status" value="1"/>
</dbReference>
<dbReference type="InterPro" id="IPR011701">
    <property type="entry name" value="MFS"/>
</dbReference>
<feature type="transmembrane region" description="Helical" evidence="10">
    <location>
        <begin position="516"/>
        <end position="534"/>
    </location>
</feature>
<feature type="transmembrane region" description="Helical" evidence="10">
    <location>
        <begin position="217"/>
        <end position="238"/>
    </location>
</feature>
<dbReference type="AlphaFoldDB" id="A0A3S3S8P7"/>
<feature type="transmembrane region" description="Helical" evidence="10">
    <location>
        <begin position="447"/>
        <end position="470"/>
    </location>
</feature>
<dbReference type="PROSITE" id="PS50850">
    <property type="entry name" value="MFS"/>
    <property type="match status" value="1"/>
</dbReference>
<evidence type="ECO:0000256" key="7">
    <source>
        <dbReference type="ARBA" id="ARBA00023136"/>
    </source>
</evidence>
<evidence type="ECO:0000259" key="11">
    <source>
        <dbReference type="PROSITE" id="PS50850"/>
    </source>
</evidence>
<keyword evidence="4" id="KW-0762">Sugar transport</keyword>
<proteinExistence type="inferred from homology"/>
<dbReference type="GO" id="GO:0016020">
    <property type="term" value="C:membrane"/>
    <property type="evidence" value="ECO:0007669"/>
    <property type="project" value="UniProtKB-SubCell"/>
</dbReference>
<feature type="transmembrane region" description="Helical" evidence="10">
    <location>
        <begin position="353"/>
        <end position="374"/>
    </location>
</feature>
<protein>
    <recommendedName>
        <fullName evidence="8">Sugar phosphate exchanger 3</fullName>
    </recommendedName>
    <alternativeName>
        <fullName evidence="9">Solute carrier family 37 member 3</fullName>
    </alternativeName>
</protein>
<evidence type="ECO:0000313" key="13">
    <source>
        <dbReference type="Proteomes" id="UP000285301"/>
    </source>
</evidence>
<dbReference type="PANTHER" id="PTHR43184">
    <property type="entry name" value="MAJOR FACILITATOR SUPERFAMILY TRANSPORTER 16, ISOFORM B"/>
    <property type="match status" value="1"/>
</dbReference>
<evidence type="ECO:0000313" key="12">
    <source>
        <dbReference type="EMBL" id="RWS10713.1"/>
    </source>
</evidence>